<sequence>MTPLDCARTITSYLKNACQEYDEYTTVRENGQEVKEPIQVYTGFLPKCATAAAKRKQCPAVVVRPENVTDGQEESLVSIVIYVTVYDDDMNYSGDTLYHLMEFIRMRLLSENPVGNVLIAPGMKATITDEQAFPQWLGFIELDAYIQQPKKYRPELIIGR</sequence>
<dbReference type="RefSeq" id="WP_074571481.1">
    <property type="nucleotide sequence ID" value="NZ_FNJQ01000004.1"/>
</dbReference>
<dbReference type="OrthoDB" id="9802878at2"/>
<gene>
    <name evidence="1" type="ORF">SAMN05216366_104135</name>
</gene>
<evidence type="ECO:0000313" key="1">
    <source>
        <dbReference type="EMBL" id="SDP00668.1"/>
    </source>
</evidence>
<name>A0A1H0P7G4_SELRU</name>
<reference evidence="1 2" key="1">
    <citation type="submission" date="2016-10" db="EMBL/GenBank/DDBJ databases">
        <authorList>
            <person name="de Groot N.N."/>
        </authorList>
    </citation>
    <scope>NUCLEOTIDE SEQUENCE [LARGE SCALE GENOMIC DNA]</scope>
    <source>
        <strain evidence="1 2">S137</strain>
    </source>
</reference>
<dbReference type="Proteomes" id="UP000182412">
    <property type="component" value="Unassembled WGS sequence"/>
</dbReference>
<evidence type="ECO:0000313" key="2">
    <source>
        <dbReference type="Proteomes" id="UP000182412"/>
    </source>
</evidence>
<organism evidence="1 2">
    <name type="scientific">Selenomonas ruminantium</name>
    <dbReference type="NCBI Taxonomy" id="971"/>
    <lineage>
        <taxon>Bacteria</taxon>
        <taxon>Bacillati</taxon>
        <taxon>Bacillota</taxon>
        <taxon>Negativicutes</taxon>
        <taxon>Selenomonadales</taxon>
        <taxon>Selenomonadaceae</taxon>
        <taxon>Selenomonas</taxon>
    </lineage>
</organism>
<accession>A0A1H0P7G4</accession>
<dbReference type="AlphaFoldDB" id="A0A1H0P7G4"/>
<proteinExistence type="predicted"/>
<dbReference type="EMBL" id="FNJQ01000004">
    <property type="protein sequence ID" value="SDP00668.1"/>
    <property type="molecule type" value="Genomic_DNA"/>
</dbReference>
<protein>
    <submittedName>
        <fullName evidence="1">Uncharacterized protein</fullName>
    </submittedName>
</protein>